<organism evidence="2 3">
    <name type="scientific">Leptomonas seymouri</name>
    <dbReference type="NCBI Taxonomy" id="5684"/>
    <lineage>
        <taxon>Eukaryota</taxon>
        <taxon>Discoba</taxon>
        <taxon>Euglenozoa</taxon>
        <taxon>Kinetoplastea</taxon>
        <taxon>Metakinetoplastina</taxon>
        <taxon>Trypanosomatida</taxon>
        <taxon>Trypanosomatidae</taxon>
        <taxon>Leishmaniinae</taxon>
        <taxon>Leptomonas</taxon>
    </lineage>
</organism>
<dbReference type="VEuPathDB" id="TriTrypDB:Lsey_0248_0090"/>
<evidence type="ECO:0000256" key="1">
    <source>
        <dbReference type="SAM" id="Coils"/>
    </source>
</evidence>
<name>A0A0N0P3V2_LEPSE</name>
<dbReference type="AlphaFoldDB" id="A0A0N0P3V2"/>
<dbReference type="OMA" id="RTCFYEK"/>
<reference evidence="2 3" key="1">
    <citation type="journal article" date="2015" name="PLoS Pathog.">
        <title>Leptomonas seymouri: Adaptations to the Dixenous Life Cycle Analyzed by Genome Sequencing, Transcriptome Profiling and Co-infection with Leishmania donovani.</title>
        <authorList>
            <person name="Kraeva N."/>
            <person name="Butenko A."/>
            <person name="Hlavacova J."/>
            <person name="Kostygov A."/>
            <person name="Myskova J."/>
            <person name="Grybchuk D."/>
            <person name="Lestinova T."/>
            <person name="Votypka J."/>
            <person name="Volf P."/>
            <person name="Opperdoes F."/>
            <person name="Flegontov P."/>
            <person name="Lukes J."/>
            <person name="Yurchenko V."/>
        </authorList>
    </citation>
    <scope>NUCLEOTIDE SEQUENCE [LARGE SCALE GENOMIC DNA]</scope>
    <source>
        <strain evidence="2 3">ATCC 30220</strain>
    </source>
</reference>
<evidence type="ECO:0000313" key="2">
    <source>
        <dbReference type="EMBL" id="KPI84566.1"/>
    </source>
</evidence>
<accession>A0A0N0P3V2</accession>
<comment type="caution">
    <text evidence="2">The sequence shown here is derived from an EMBL/GenBank/DDBJ whole genome shotgun (WGS) entry which is preliminary data.</text>
</comment>
<proteinExistence type="predicted"/>
<gene>
    <name evidence="2" type="ORF">ABL78_6382</name>
</gene>
<dbReference type="EMBL" id="LJSK01000248">
    <property type="protein sequence ID" value="KPI84566.1"/>
    <property type="molecule type" value="Genomic_DNA"/>
</dbReference>
<feature type="coiled-coil region" evidence="1">
    <location>
        <begin position="132"/>
        <end position="159"/>
    </location>
</feature>
<sequence length="430" mass="49510">MLSVTGALLARPSKVEKHNGATKSELESADVSERLENVPIDSVTPDSPEEVKLHATHVRPQAILKDVLHSVAAGQHAFLFGTHKDAADPADGVLRATGTFFESVNTAYEGRMLQEQQIEVERYVEKRRIHYAQRLDEETEEFRQEQKEIHDEIQRIEAQKYKSDLNRDVIQFTKARETEYEVRLYADVEKYYNALLAYQSRVKKNAKASSAVDTLSTQLSMNLQAVIDEMELEDSIRDFGGAAGSGNDITDQDIRSYVVQRTCFYEKCAQDEIHNFTERRRMFYEELLEARAIRHAAKIRSDTEKYRRERQTYYDDRLTNDGSWMAQCFQEHYNRCFLQAYSRRAWMDHRRYQATQEGIKIFTKNGERIPAIPNPATVSVAALNAELPLAQILDIYESENMAEITRDVFLKAARRVAHAPDHIDDSEPSS</sequence>
<protein>
    <submittedName>
        <fullName evidence="2">Uncharacterized protein</fullName>
    </submittedName>
</protein>
<dbReference type="Proteomes" id="UP000038009">
    <property type="component" value="Unassembled WGS sequence"/>
</dbReference>
<keyword evidence="3" id="KW-1185">Reference proteome</keyword>
<evidence type="ECO:0000313" key="3">
    <source>
        <dbReference type="Proteomes" id="UP000038009"/>
    </source>
</evidence>
<dbReference type="OrthoDB" id="259289at2759"/>
<keyword evidence="1" id="KW-0175">Coiled coil</keyword>